<evidence type="ECO:0000313" key="3">
    <source>
        <dbReference type="EMBL" id="OGG30680.1"/>
    </source>
</evidence>
<dbReference type="InterPro" id="IPR036291">
    <property type="entry name" value="NAD(P)-bd_dom_sf"/>
</dbReference>
<dbReference type="InterPro" id="IPR001509">
    <property type="entry name" value="Epimerase_deHydtase"/>
</dbReference>
<dbReference type="EMBL" id="MFJX01000026">
    <property type="protein sequence ID" value="OGG30680.1"/>
    <property type="molecule type" value="Genomic_DNA"/>
</dbReference>
<feature type="domain" description="NAD-dependent epimerase/dehydratase" evidence="2">
    <location>
        <begin position="9"/>
        <end position="246"/>
    </location>
</feature>
<proteinExistence type="inferred from homology"/>
<reference evidence="3 4" key="1">
    <citation type="journal article" date="2016" name="Nat. Commun.">
        <title>Thousands of microbial genomes shed light on interconnected biogeochemical processes in an aquifer system.</title>
        <authorList>
            <person name="Anantharaman K."/>
            <person name="Brown C.T."/>
            <person name="Hug L.A."/>
            <person name="Sharon I."/>
            <person name="Castelle C.J."/>
            <person name="Probst A.J."/>
            <person name="Thomas B.C."/>
            <person name="Singh A."/>
            <person name="Wilkins M.J."/>
            <person name="Karaoz U."/>
            <person name="Brodie E.L."/>
            <person name="Williams K.H."/>
            <person name="Hubbard S.S."/>
            <person name="Banfield J.F."/>
        </authorList>
    </citation>
    <scope>NUCLEOTIDE SEQUENCE [LARGE SCALE GENOMIC DNA]</scope>
</reference>
<dbReference type="Proteomes" id="UP000176450">
    <property type="component" value="Unassembled WGS sequence"/>
</dbReference>
<evidence type="ECO:0000313" key="4">
    <source>
        <dbReference type="Proteomes" id="UP000176450"/>
    </source>
</evidence>
<organism evidence="3 4">
    <name type="scientific">Candidatus Gottesmanbacteria bacterium RIFCSPLOWO2_01_FULL_46_9</name>
    <dbReference type="NCBI Taxonomy" id="1798394"/>
    <lineage>
        <taxon>Bacteria</taxon>
        <taxon>Candidatus Gottesmaniibacteriota</taxon>
    </lineage>
</organism>
<gene>
    <name evidence="3" type="ORF">A3A63_00620</name>
</gene>
<dbReference type="SUPFAM" id="SSF51735">
    <property type="entry name" value="NAD(P)-binding Rossmann-fold domains"/>
    <property type="match status" value="1"/>
</dbReference>
<protein>
    <recommendedName>
        <fullName evidence="2">NAD-dependent epimerase/dehydratase domain-containing protein</fullName>
    </recommendedName>
</protein>
<sequence>MNTIKGRRILVTGGTGFVGSHLVDALVTAGARVVVPYRSLDPFSYFRTRGLDKKVILAQCDLKDRRRIVDLVTKYEIEDIFHLGAQPIVDTAYTNPVETIETNVMGTTHILDAAWMSGTVKRIIVTSSDKAYGKSQETYTEESPLLGDHPYEASKSAADMITRAYAKTYNAPVVLVRFGNIYGPGDLNQSRIIPGIIQAALTGDVLPIRSDGTFVRDYVYVDDVVSAYLFLIERVESQAGTVFNIAGDTTISVIDLIKKAQRILGVKIPYRIENSQKNEIPYQHLSWEKIRTLGWKPEYALSDGLKETYEWYKTNRIG</sequence>
<dbReference type="Gene3D" id="3.40.50.720">
    <property type="entry name" value="NAD(P)-binding Rossmann-like Domain"/>
    <property type="match status" value="1"/>
</dbReference>
<comment type="caution">
    <text evidence="3">The sequence shown here is derived from an EMBL/GenBank/DDBJ whole genome shotgun (WGS) entry which is preliminary data.</text>
</comment>
<dbReference type="Pfam" id="PF01370">
    <property type="entry name" value="Epimerase"/>
    <property type="match status" value="1"/>
</dbReference>
<name>A0A1F6B181_9BACT</name>
<dbReference type="PANTHER" id="PTHR43000">
    <property type="entry name" value="DTDP-D-GLUCOSE 4,6-DEHYDRATASE-RELATED"/>
    <property type="match status" value="1"/>
</dbReference>
<evidence type="ECO:0000256" key="1">
    <source>
        <dbReference type="ARBA" id="ARBA00007637"/>
    </source>
</evidence>
<comment type="similarity">
    <text evidence="1">Belongs to the NAD(P)-dependent epimerase/dehydratase family.</text>
</comment>
<accession>A0A1F6B181</accession>
<dbReference type="AlphaFoldDB" id="A0A1F6B181"/>
<evidence type="ECO:0000259" key="2">
    <source>
        <dbReference type="Pfam" id="PF01370"/>
    </source>
</evidence>